<comment type="caution">
    <text evidence="1">The sequence shown here is derived from an EMBL/GenBank/DDBJ whole genome shotgun (WGS) entry which is preliminary data.</text>
</comment>
<dbReference type="AlphaFoldDB" id="A0A2N3LE24"/>
<organism evidence="1 2">
    <name type="scientific">Heyndrickxia camelliae</name>
    <dbReference type="NCBI Taxonomy" id="1707093"/>
    <lineage>
        <taxon>Bacteria</taxon>
        <taxon>Bacillati</taxon>
        <taxon>Bacillota</taxon>
        <taxon>Bacilli</taxon>
        <taxon>Bacillales</taxon>
        <taxon>Bacillaceae</taxon>
        <taxon>Heyndrickxia</taxon>
    </lineage>
</organism>
<proteinExistence type="predicted"/>
<keyword evidence="2" id="KW-1185">Reference proteome</keyword>
<accession>A0A2N3LE24</accession>
<evidence type="ECO:0000313" key="2">
    <source>
        <dbReference type="Proteomes" id="UP000233440"/>
    </source>
</evidence>
<dbReference type="Proteomes" id="UP000233440">
    <property type="component" value="Unassembled WGS sequence"/>
</dbReference>
<dbReference type="EMBL" id="PIQO01000026">
    <property type="protein sequence ID" value="PKR82861.1"/>
    <property type="molecule type" value="Genomic_DNA"/>
</dbReference>
<sequence length="90" mass="10639">MIKKEKTVTKLINFIQDQEEFCCPTCELVSKYVEIAKQAESEEDLFDILSNLIDESRLIDIKQKLIHEIHYKMDLLEKLECDCDECHCEV</sequence>
<evidence type="ECO:0000313" key="1">
    <source>
        <dbReference type="EMBL" id="PKR82861.1"/>
    </source>
</evidence>
<protein>
    <submittedName>
        <fullName evidence="1">Uncharacterized protein</fullName>
    </submittedName>
</protein>
<reference evidence="1 2" key="1">
    <citation type="submission" date="2017-11" db="EMBL/GenBank/DDBJ databases">
        <title>Bacillus camelliae sp. nov., isolated from pu'er tea.</title>
        <authorList>
            <person name="Niu L."/>
        </authorList>
    </citation>
    <scope>NUCLEOTIDE SEQUENCE [LARGE SCALE GENOMIC DNA]</scope>
    <source>
        <strain evidence="1 2">7578-1</strain>
    </source>
</reference>
<name>A0A2N3LE24_9BACI</name>
<gene>
    <name evidence="1" type="ORF">CWO92_21975</name>
</gene>